<keyword evidence="2" id="KW-1185">Reference proteome</keyword>
<proteinExistence type="predicted"/>
<name>A0A6A5UNX5_9PLEO</name>
<evidence type="ECO:0000313" key="2">
    <source>
        <dbReference type="Proteomes" id="UP000800036"/>
    </source>
</evidence>
<organism evidence="1 2">
    <name type="scientific">Bimuria novae-zelandiae CBS 107.79</name>
    <dbReference type="NCBI Taxonomy" id="1447943"/>
    <lineage>
        <taxon>Eukaryota</taxon>
        <taxon>Fungi</taxon>
        <taxon>Dikarya</taxon>
        <taxon>Ascomycota</taxon>
        <taxon>Pezizomycotina</taxon>
        <taxon>Dothideomycetes</taxon>
        <taxon>Pleosporomycetidae</taxon>
        <taxon>Pleosporales</taxon>
        <taxon>Massarineae</taxon>
        <taxon>Didymosphaeriaceae</taxon>
        <taxon>Bimuria</taxon>
    </lineage>
</organism>
<protein>
    <submittedName>
        <fullName evidence="1">Uncharacterized protein</fullName>
    </submittedName>
</protein>
<accession>A0A6A5UNX5</accession>
<dbReference type="AlphaFoldDB" id="A0A6A5UNX5"/>
<gene>
    <name evidence="1" type="ORF">BU23DRAFT_24395</name>
</gene>
<dbReference type="EMBL" id="ML976761">
    <property type="protein sequence ID" value="KAF1965502.1"/>
    <property type="molecule type" value="Genomic_DNA"/>
</dbReference>
<sequence>MSRGGQKTKSHGSADHSTTLIASIITLRVVAGYKYDDIAVSTGVAKSSCSAIVRRAQEDASSLDLINLLNALEQSNTRLKGINELYTKVKKGSIKSVIIQDAVWWFPQETWLEAVRNHTPFTELSKATIHRVYSQHPHPQRSQALSRVYEAYKPPLSRSLRDLQVQYCKWALN</sequence>
<dbReference type="Proteomes" id="UP000800036">
    <property type="component" value="Unassembled WGS sequence"/>
</dbReference>
<reference evidence="1" key="1">
    <citation type="journal article" date="2020" name="Stud. Mycol.">
        <title>101 Dothideomycetes genomes: a test case for predicting lifestyles and emergence of pathogens.</title>
        <authorList>
            <person name="Haridas S."/>
            <person name="Albert R."/>
            <person name="Binder M."/>
            <person name="Bloem J."/>
            <person name="Labutti K."/>
            <person name="Salamov A."/>
            <person name="Andreopoulos B."/>
            <person name="Baker S."/>
            <person name="Barry K."/>
            <person name="Bills G."/>
            <person name="Bluhm B."/>
            <person name="Cannon C."/>
            <person name="Castanera R."/>
            <person name="Culley D."/>
            <person name="Daum C."/>
            <person name="Ezra D."/>
            <person name="Gonzalez J."/>
            <person name="Henrissat B."/>
            <person name="Kuo A."/>
            <person name="Liang C."/>
            <person name="Lipzen A."/>
            <person name="Lutzoni F."/>
            <person name="Magnuson J."/>
            <person name="Mondo S."/>
            <person name="Nolan M."/>
            <person name="Ohm R."/>
            <person name="Pangilinan J."/>
            <person name="Park H.-J."/>
            <person name="Ramirez L."/>
            <person name="Alfaro M."/>
            <person name="Sun H."/>
            <person name="Tritt A."/>
            <person name="Yoshinaga Y."/>
            <person name="Zwiers L.-H."/>
            <person name="Turgeon B."/>
            <person name="Goodwin S."/>
            <person name="Spatafora J."/>
            <person name="Crous P."/>
            <person name="Grigoriev I."/>
        </authorList>
    </citation>
    <scope>NUCLEOTIDE SEQUENCE</scope>
    <source>
        <strain evidence="1">CBS 107.79</strain>
    </source>
</reference>
<evidence type="ECO:0000313" key="1">
    <source>
        <dbReference type="EMBL" id="KAF1965502.1"/>
    </source>
</evidence>
<dbReference type="OrthoDB" id="10447929at2759"/>